<comment type="caution">
    <text evidence="1">The sequence shown here is derived from an EMBL/GenBank/DDBJ whole genome shotgun (WGS) entry which is preliminary data.</text>
</comment>
<accession>A0ABQ9GR31</accession>
<dbReference type="Gene3D" id="3.30.420.10">
    <property type="entry name" value="Ribonuclease H-like superfamily/Ribonuclease H"/>
    <property type="match status" value="1"/>
</dbReference>
<protein>
    <recommendedName>
        <fullName evidence="3">Transposase</fullName>
    </recommendedName>
</protein>
<dbReference type="Proteomes" id="UP001159363">
    <property type="component" value="Chromosome 9"/>
</dbReference>
<evidence type="ECO:0000313" key="1">
    <source>
        <dbReference type="EMBL" id="KAJ8874470.1"/>
    </source>
</evidence>
<evidence type="ECO:0008006" key="3">
    <source>
        <dbReference type="Google" id="ProtNLM"/>
    </source>
</evidence>
<dbReference type="EMBL" id="JARBHB010000010">
    <property type="protein sequence ID" value="KAJ8874470.1"/>
    <property type="molecule type" value="Genomic_DNA"/>
</dbReference>
<gene>
    <name evidence="1" type="ORF">PR048_025319</name>
</gene>
<proteinExistence type="predicted"/>
<dbReference type="PANTHER" id="PTHR47326:SF1">
    <property type="entry name" value="HTH PSQ-TYPE DOMAIN-CONTAINING PROTEIN"/>
    <property type="match status" value="1"/>
</dbReference>
<organism evidence="1 2">
    <name type="scientific">Dryococelus australis</name>
    <dbReference type="NCBI Taxonomy" id="614101"/>
    <lineage>
        <taxon>Eukaryota</taxon>
        <taxon>Metazoa</taxon>
        <taxon>Ecdysozoa</taxon>
        <taxon>Arthropoda</taxon>
        <taxon>Hexapoda</taxon>
        <taxon>Insecta</taxon>
        <taxon>Pterygota</taxon>
        <taxon>Neoptera</taxon>
        <taxon>Polyneoptera</taxon>
        <taxon>Phasmatodea</taxon>
        <taxon>Verophasmatodea</taxon>
        <taxon>Anareolatae</taxon>
        <taxon>Phasmatidae</taxon>
        <taxon>Eurycanthinae</taxon>
        <taxon>Dryococelus</taxon>
    </lineage>
</organism>
<name>A0ABQ9GR31_9NEOP</name>
<evidence type="ECO:0000313" key="2">
    <source>
        <dbReference type="Proteomes" id="UP001159363"/>
    </source>
</evidence>
<dbReference type="InterPro" id="IPR036397">
    <property type="entry name" value="RNaseH_sf"/>
</dbReference>
<reference evidence="1 2" key="1">
    <citation type="submission" date="2023-02" db="EMBL/GenBank/DDBJ databases">
        <title>LHISI_Scaffold_Assembly.</title>
        <authorList>
            <person name="Stuart O.P."/>
            <person name="Cleave R."/>
            <person name="Magrath M.J.L."/>
            <person name="Mikheyev A.S."/>
        </authorList>
    </citation>
    <scope>NUCLEOTIDE SEQUENCE [LARGE SCALE GENOMIC DNA]</scope>
    <source>
        <strain evidence="1">Daus_M_001</strain>
        <tissue evidence="1">Leg muscle</tissue>
    </source>
</reference>
<sequence length="178" mass="19959">MHHWPGDNPHVLTEAPLHPQKHGVWCAVSSRRIIPVLFHETVNSARYIEHMFNVSAEQLTENDRNNAYFQQDGATTHTACSTIARIESVFQPVRVISRGTNQPIPPRSPDFYVSTATTHTHSKNSRPTLSHLSTPSRSMFSPVPFTSFGVVCTPASRSIAVTSSTYSRSEFELKRVRC</sequence>
<keyword evidence="2" id="KW-1185">Reference proteome</keyword>
<dbReference type="PANTHER" id="PTHR47326">
    <property type="entry name" value="TRANSPOSABLE ELEMENT TC3 TRANSPOSASE-LIKE PROTEIN"/>
    <property type="match status" value="1"/>
</dbReference>